<evidence type="ECO:0000256" key="2">
    <source>
        <dbReference type="ARBA" id="ARBA00006486"/>
    </source>
</evidence>
<dbReference type="GO" id="GO:0005829">
    <property type="term" value="C:cytosol"/>
    <property type="evidence" value="ECO:0007669"/>
    <property type="project" value="TreeGrafter"/>
</dbReference>
<accession>A0A1H0T5S4</accession>
<dbReference type="InterPro" id="IPR056740">
    <property type="entry name" value="ILV_EDD_C"/>
</dbReference>
<evidence type="ECO:0000256" key="10">
    <source>
        <dbReference type="ARBA" id="ARBA00023304"/>
    </source>
</evidence>
<dbReference type="InterPro" id="IPR037237">
    <property type="entry name" value="IlvD/EDD_N"/>
</dbReference>
<comment type="pathway">
    <text evidence="13 15">Amino-acid biosynthesis; L-isoleucine biosynthesis; L-isoleucine from 2-oxobutanoate: step 3/4.</text>
</comment>
<dbReference type="HAMAP" id="MF_00012">
    <property type="entry name" value="IlvD"/>
    <property type="match status" value="1"/>
</dbReference>
<dbReference type="InterPro" id="IPR000581">
    <property type="entry name" value="ILV_EDD_N"/>
</dbReference>
<dbReference type="InterPro" id="IPR042096">
    <property type="entry name" value="Dihydro-acid_dehy_C"/>
</dbReference>
<comment type="pathway">
    <text evidence="12 15">Amino-acid biosynthesis; L-valine biosynthesis; L-valine from pyruvate: step 3/4.</text>
</comment>
<dbReference type="OrthoDB" id="9807077at2"/>
<evidence type="ECO:0000256" key="9">
    <source>
        <dbReference type="ARBA" id="ARBA00023239"/>
    </source>
</evidence>
<dbReference type="PANTHER" id="PTHR43661:SF3">
    <property type="entry name" value="D-XYLONATE DEHYDRATASE YAGF-RELATED"/>
    <property type="match status" value="1"/>
</dbReference>
<evidence type="ECO:0000256" key="14">
    <source>
        <dbReference type="ARBA" id="ARBA00029490"/>
    </source>
</evidence>
<dbReference type="GO" id="GO:0000287">
    <property type="term" value="F:magnesium ion binding"/>
    <property type="evidence" value="ECO:0007669"/>
    <property type="project" value="UniProtKB-UniRule"/>
</dbReference>
<comment type="catalytic activity">
    <reaction evidence="11">
        <text>(2R)-2,3-dihydroxy-3-methylbutanoate = 3-methyl-2-oxobutanoate + H2O</text>
        <dbReference type="Rhea" id="RHEA:24809"/>
        <dbReference type="ChEBI" id="CHEBI:11851"/>
        <dbReference type="ChEBI" id="CHEBI:15377"/>
        <dbReference type="ChEBI" id="CHEBI:49072"/>
        <dbReference type="EC" id="4.2.1.9"/>
    </reaction>
    <physiologicalReaction direction="left-to-right" evidence="11">
        <dbReference type="Rhea" id="RHEA:24810"/>
    </physiologicalReaction>
</comment>
<dbReference type="UniPathway" id="UPA00047">
    <property type="reaction ID" value="UER00057"/>
</dbReference>
<comment type="cofactor">
    <cofactor evidence="15">
        <name>[2Fe-2S] cluster</name>
        <dbReference type="ChEBI" id="CHEBI:190135"/>
    </cofactor>
    <text evidence="15">Binds 1 [2Fe-2S] cluster per subunit. This cluster acts as a Lewis acid cofactor.</text>
</comment>
<dbReference type="UniPathway" id="UPA00049">
    <property type="reaction ID" value="UER00061"/>
</dbReference>
<dbReference type="Proteomes" id="UP000199497">
    <property type="component" value="Unassembled WGS sequence"/>
</dbReference>
<dbReference type="PROSITE" id="PS00886">
    <property type="entry name" value="ILVD_EDD_1"/>
    <property type="match status" value="1"/>
</dbReference>
<keyword evidence="19" id="KW-1185">Reference proteome</keyword>
<dbReference type="GO" id="GO:0051537">
    <property type="term" value="F:2 iron, 2 sulfur cluster binding"/>
    <property type="evidence" value="ECO:0007669"/>
    <property type="project" value="UniProtKB-UniRule"/>
</dbReference>
<proteinExistence type="inferred from homology"/>
<feature type="active site" description="Proton acceptor" evidence="15">
    <location>
        <position position="519"/>
    </location>
</feature>
<dbReference type="GO" id="GO:0009099">
    <property type="term" value="P:L-valine biosynthetic process"/>
    <property type="evidence" value="ECO:0007669"/>
    <property type="project" value="UniProtKB-UniRule"/>
</dbReference>
<keyword evidence="7 15" id="KW-0408">Iron</keyword>
<feature type="binding site" description="via carbamate group" evidence="15">
    <location>
        <position position="124"/>
    </location>
    <ligand>
        <name>Mg(2+)</name>
        <dbReference type="ChEBI" id="CHEBI:18420"/>
    </ligand>
</feature>
<feature type="domain" description="Dihydroxy-acid/6-phosphogluconate dehydratase N-terminal" evidence="16">
    <location>
        <begin position="34"/>
        <end position="359"/>
    </location>
</feature>
<dbReference type="Gene3D" id="3.50.30.80">
    <property type="entry name" value="IlvD/EDD C-terminal domain-like"/>
    <property type="match status" value="1"/>
</dbReference>
<dbReference type="PROSITE" id="PS00887">
    <property type="entry name" value="ILVD_EDD_2"/>
    <property type="match status" value="1"/>
</dbReference>
<dbReference type="EMBL" id="FNJR01000004">
    <property type="protein sequence ID" value="SDP48938.1"/>
    <property type="molecule type" value="Genomic_DNA"/>
</dbReference>
<comment type="cofactor">
    <cofactor evidence="1 15">
        <name>Mg(2+)</name>
        <dbReference type="ChEBI" id="CHEBI:18420"/>
    </cofactor>
</comment>
<keyword evidence="3 15" id="KW-0028">Amino-acid biosynthesis</keyword>
<dbReference type="Pfam" id="PF24877">
    <property type="entry name" value="ILV_EDD_C"/>
    <property type="match status" value="1"/>
</dbReference>
<dbReference type="STRING" id="405564.SAMN04487905_104338"/>
<dbReference type="PANTHER" id="PTHR43661">
    <property type="entry name" value="D-XYLONATE DEHYDRATASE"/>
    <property type="match status" value="1"/>
</dbReference>
<keyword evidence="6 15" id="KW-0460">Magnesium</keyword>
<name>A0A1H0T5S4_9ACTN</name>
<dbReference type="GO" id="GO:0009097">
    <property type="term" value="P:isoleucine biosynthetic process"/>
    <property type="evidence" value="ECO:0007669"/>
    <property type="project" value="UniProtKB-UniRule"/>
</dbReference>
<dbReference type="SUPFAM" id="SSF143975">
    <property type="entry name" value="IlvD/EDD N-terminal domain-like"/>
    <property type="match status" value="1"/>
</dbReference>
<evidence type="ECO:0000256" key="7">
    <source>
        <dbReference type="ARBA" id="ARBA00023004"/>
    </source>
</evidence>
<evidence type="ECO:0000259" key="17">
    <source>
        <dbReference type="Pfam" id="PF24877"/>
    </source>
</evidence>
<feature type="binding site" evidence="15">
    <location>
        <position position="493"/>
    </location>
    <ligand>
        <name>Mg(2+)</name>
        <dbReference type="ChEBI" id="CHEBI:18420"/>
    </ligand>
</feature>
<evidence type="ECO:0000256" key="6">
    <source>
        <dbReference type="ARBA" id="ARBA00022842"/>
    </source>
</evidence>
<evidence type="ECO:0000256" key="1">
    <source>
        <dbReference type="ARBA" id="ARBA00001946"/>
    </source>
</evidence>
<gene>
    <name evidence="15" type="primary">ilvD</name>
    <name evidence="18" type="ORF">SAMN04487905_104338</name>
</gene>
<dbReference type="NCBIfam" id="NF009103">
    <property type="entry name" value="PRK12448.1"/>
    <property type="match status" value="1"/>
</dbReference>
<evidence type="ECO:0000256" key="3">
    <source>
        <dbReference type="ARBA" id="ARBA00022605"/>
    </source>
</evidence>
<keyword evidence="5 15" id="KW-0479">Metal-binding</keyword>
<evidence type="ECO:0000259" key="16">
    <source>
        <dbReference type="Pfam" id="PF00920"/>
    </source>
</evidence>
<organism evidence="18 19">
    <name type="scientific">Actinopolyspora xinjiangensis</name>
    <dbReference type="NCBI Taxonomy" id="405564"/>
    <lineage>
        <taxon>Bacteria</taxon>
        <taxon>Bacillati</taxon>
        <taxon>Actinomycetota</taxon>
        <taxon>Actinomycetes</taxon>
        <taxon>Actinopolysporales</taxon>
        <taxon>Actinopolysporaceae</taxon>
        <taxon>Actinopolyspora</taxon>
    </lineage>
</organism>
<comment type="catalytic activity">
    <reaction evidence="15">
        <text>(2R,3R)-2,3-dihydroxy-3-methylpentanoate = (S)-3-methyl-2-oxopentanoate + H2O</text>
        <dbReference type="Rhea" id="RHEA:27694"/>
        <dbReference type="ChEBI" id="CHEBI:15377"/>
        <dbReference type="ChEBI" id="CHEBI:35146"/>
        <dbReference type="ChEBI" id="CHEBI:49258"/>
        <dbReference type="EC" id="4.2.1.9"/>
    </reaction>
</comment>
<evidence type="ECO:0000256" key="11">
    <source>
        <dbReference type="ARBA" id="ARBA00029304"/>
    </source>
</evidence>
<keyword evidence="9 15" id="KW-0456">Lyase</keyword>
<keyword evidence="4 15" id="KW-0001">2Fe-2S</keyword>
<evidence type="ECO:0000256" key="5">
    <source>
        <dbReference type="ARBA" id="ARBA00022723"/>
    </source>
</evidence>
<keyword evidence="10 15" id="KW-0100">Branched-chain amino acid biosynthesis</keyword>
<evidence type="ECO:0000256" key="8">
    <source>
        <dbReference type="ARBA" id="ARBA00023014"/>
    </source>
</evidence>
<feature type="binding site" evidence="15">
    <location>
        <position position="123"/>
    </location>
    <ligand>
        <name>Mg(2+)</name>
        <dbReference type="ChEBI" id="CHEBI:18420"/>
    </ligand>
</feature>
<feature type="domain" description="Dihydroxy-acid/6-phosphogluconate dehydratase C-terminal" evidence="17">
    <location>
        <begin position="410"/>
        <end position="608"/>
    </location>
</feature>
<evidence type="ECO:0000313" key="19">
    <source>
        <dbReference type="Proteomes" id="UP000199497"/>
    </source>
</evidence>
<dbReference type="EC" id="4.2.1.9" evidence="14 15"/>
<dbReference type="InterPro" id="IPR020558">
    <property type="entry name" value="DiOHA_6PGluconate_deHydtase_CS"/>
</dbReference>
<reference evidence="19" key="1">
    <citation type="submission" date="2016-10" db="EMBL/GenBank/DDBJ databases">
        <authorList>
            <person name="Varghese N."/>
            <person name="Submissions S."/>
        </authorList>
    </citation>
    <scope>NUCLEOTIDE SEQUENCE [LARGE SCALE GENOMIC DNA]</scope>
    <source>
        <strain evidence="19">DSM 46732</strain>
    </source>
</reference>
<comment type="similarity">
    <text evidence="2 15">Belongs to the IlvD/Edd family.</text>
</comment>
<evidence type="ECO:0000313" key="18">
    <source>
        <dbReference type="EMBL" id="SDP48938.1"/>
    </source>
</evidence>
<dbReference type="RefSeq" id="WP_092600412.1">
    <property type="nucleotide sequence ID" value="NZ_FNJR01000004.1"/>
</dbReference>
<dbReference type="InterPro" id="IPR004404">
    <property type="entry name" value="DihydroxyA_deHydtase"/>
</dbReference>
<comment type="caution">
    <text evidence="15">Lacks conserved residue(s) required for the propagation of feature annotation.</text>
</comment>
<dbReference type="Pfam" id="PF00920">
    <property type="entry name" value="ILVD_EDD_N"/>
    <property type="match status" value="1"/>
</dbReference>
<comment type="function">
    <text evidence="15">Functions in the biosynthesis of branched-chain amino acids. Catalyzes the dehydration of (2R,3R)-2,3-dihydroxy-3-methylpentanoate (2,3-dihydroxy-3-methylvalerate) into 2-oxo-3-methylpentanoate (2-oxo-3-methylvalerate) and of (2R)-2,3-dihydroxy-3-methylbutanoate (2,3-dihydroxyisovalerate) into 2-oxo-3-methylbutanoate (2-oxoisovalerate), the penultimate precursor to L-isoleucine and L-valine, respectively.</text>
</comment>
<evidence type="ECO:0000256" key="15">
    <source>
        <dbReference type="HAMAP-Rule" id="MF_00012"/>
    </source>
</evidence>
<dbReference type="NCBIfam" id="TIGR00110">
    <property type="entry name" value="ilvD"/>
    <property type="match status" value="1"/>
</dbReference>
<feature type="binding site" evidence="15">
    <location>
        <position position="81"/>
    </location>
    <ligand>
        <name>Mg(2+)</name>
        <dbReference type="ChEBI" id="CHEBI:18420"/>
    </ligand>
</feature>
<keyword evidence="8 15" id="KW-0411">Iron-sulfur</keyword>
<evidence type="ECO:0000256" key="12">
    <source>
        <dbReference type="ARBA" id="ARBA00029436"/>
    </source>
</evidence>
<sequence>MPELRSRTTTHGRNAAGARSLWRATGMTDDDFGKPIVAIANSFTQFVPGHVHLRDLGEVIAGAVRDAGGVPREFHTIAIDDGIAMGHGGMLYSLPSRELIADSVEYMVNGHQADALVCLSNCDKITPGMLNAAMRLNIPTVFVSGGPMEAGKAVVVDGVAHAPTDLITTIAASANSRVDDEGLGEVERSACPTCGSCSGMFTANSMNCLTEALGLALPGNGSTLATHRARRELFERAGSTVVELAERWYRHDDESALPRSIANKRAFENALALDVAMGGSTNTVLHTLAAAREGEIDFTLSDIEEISRRVPCLAKVSPNSNYHMEDVHRAGGITAILGELDRGGLLNREVRSVHSPSLAAWLSEWDVRGGSPSERAMELFHAAPGGVRTTEAFSTDNRWSTLDTDAAEGCVRDVAHAYTADGGLAVLRGNLAEDGAVVKTAGVDEELWSFRGPARVLESQEQAVSAILNREIEPGEVLVIRYEGPAGGPGMQEMLHPTAFLKGARMDRECALITDGRFSGGTSGLSIGHISPEAANGGAIGLVRDGDEIRIDVRERALELLVDERTLAERRAKMDSSEHPWRPVDRQRRVSTALRAYASLATSASFGAVRSIGG</sequence>
<comment type="subunit">
    <text evidence="15">Homodimer.</text>
</comment>
<evidence type="ECO:0000256" key="13">
    <source>
        <dbReference type="ARBA" id="ARBA00029437"/>
    </source>
</evidence>
<dbReference type="AlphaFoldDB" id="A0A1H0T5S4"/>
<dbReference type="SUPFAM" id="SSF52016">
    <property type="entry name" value="LeuD/IlvD-like"/>
    <property type="match status" value="1"/>
</dbReference>
<dbReference type="FunFam" id="3.50.30.80:FF:000001">
    <property type="entry name" value="Dihydroxy-acid dehydratase"/>
    <property type="match status" value="1"/>
</dbReference>
<protein>
    <recommendedName>
        <fullName evidence="14 15">Dihydroxy-acid dehydratase</fullName>
        <shortName evidence="15">DAD</shortName>
        <ecNumber evidence="14 15">4.2.1.9</ecNumber>
    </recommendedName>
</protein>
<dbReference type="GO" id="GO:0004160">
    <property type="term" value="F:dihydroxy-acid dehydratase activity"/>
    <property type="evidence" value="ECO:0007669"/>
    <property type="project" value="UniProtKB-UniRule"/>
</dbReference>
<evidence type="ECO:0000256" key="4">
    <source>
        <dbReference type="ARBA" id="ARBA00022714"/>
    </source>
</evidence>
<feature type="modified residue" description="N6-carboxylysine" evidence="15">
    <location>
        <position position="124"/>
    </location>
</feature>